<feature type="compositionally biased region" description="Basic and acidic residues" evidence="6">
    <location>
        <begin position="534"/>
        <end position="550"/>
    </location>
</feature>
<dbReference type="KEGG" id="rlc:K227x_36450"/>
<dbReference type="SMART" id="SM00220">
    <property type="entry name" value="S_TKc"/>
    <property type="match status" value="1"/>
</dbReference>
<dbReference type="CDD" id="cd14014">
    <property type="entry name" value="STKc_PknB_like"/>
    <property type="match status" value="1"/>
</dbReference>
<feature type="compositionally biased region" description="Basic and acidic residues" evidence="6">
    <location>
        <begin position="1"/>
        <end position="11"/>
    </location>
</feature>
<feature type="compositionally biased region" description="Polar residues" evidence="6">
    <location>
        <begin position="522"/>
        <end position="533"/>
    </location>
</feature>
<feature type="region of interest" description="Disordered" evidence="6">
    <location>
        <begin position="423"/>
        <end position="442"/>
    </location>
</feature>
<feature type="domain" description="Protein kinase" evidence="8">
    <location>
        <begin position="97"/>
        <end position="361"/>
    </location>
</feature>
<dbReference type="InterPro" id="IPR000719">
    <property type="entry name" value="Prot_kinase_dom"/>
</dbReference>
<keyword evidence="7" id="KW-0812">Transmembrane</keyword>
<dbReference type="GO" id="GO:0005524">
    <property type="term" value="F:ATP binding"/>
    <property type="evidence" value="ECO:0007669"/>
    <property type="project" value="UniProtKB-UniRule"/>
</dbReference>
<keyword evidence="1 9" id="KW-0808">Transferase</keyword>
<dbReference type="InterPro" id="IPR017441">
    <property type="entry name" value="Protein_kinase_ATP_BS"/>
</dbReference>
<sequence length="550" mass="59530" precursor="true">MIASTDDHVDDGTLTSLLDETLPDPQADRVQSHLSGCEKCRQSLQRLAGDESWWNETVDTLSTQQPAAMTVDWLMPLLQPPDEHHGVHQGLGKLDRYCVSSVIGQGGMGVVLHATEPELNRPVALKVLAPHLAGVGAARARFMREAQAAAAVVHPSIVPIYSVVATARLPYLVMPLVEGGNLQQRIDAEGPLELADVLRIGAEVAEGLAAAHHQGVIHRDIKPANLLVEAGNGRTLISDFGLARALNDASLTCSGMIAGTPQYMSPEQARGEPLDPRSDLFSLGSVLYALATARPPFRADNPLAVLKKITESRVRPIHEINECMPAWLDELVYQLMAINADDRIGSAQEAATLLRQAHAHVRHPAAEPLPASLTNNRAEKPIPKFLRYAVITAATVLVLIGGWFWLESSSLGPRIHSLLEKRDRSDVTTRPSNITPSQQPFPYQLSPQSLGDQYLSLDNASTQNVRAGSYVSTAFPAGLPGDLQSIDGELFLLEQQLGIAGGQTRPIVSMAAEAVDGDRFTTRPSSVQHTSEPTSDRTRLSIPELLREKR</sequence>
<keyword evidence="7" id="KW-0472">Membrane</keyword>
<evidence type="ECO:0000256" key="1">
    <source>
        <dbReference type="ARBA" id="ARBA00022679"/>
    </source>
</evidence>
<feature type="region of interest" description="Disordered" evidence="6">
    <location>
        <begin position="1"/>
        <end position="23"/>
    </location>
</feature>
<dbReference type="PANTHER" id="PTHR43289">
    <property type="entry name" value="MITOGEN-ACTIVATED PROTEIN KINASE KINASE KINASE 20-RELATED"/>
    <property type="match status" value="1"/>
</dbReference>
<keyword evidence="2 5" id="KW-0547">Nucleotide-binding</keyword>
<dbReference type="EC" id="2.7.11.1" evidence="9"/>
<dbReference type="PANTHER" id="PTHR43289:SF6">
    <property type="entry name" value="SERINE_THREONINE-PROTEIN KINASE NEKL-3"/>
    <property type="match status" value="1"/>
</dbReference>
<evidence type="ECO:0000256" key="5">
    <source>
        <dbReference type="PROSITE-ProRule" id="PRU10141"/>
    </source>
</evidence>
<dbReference type="EMBL" id="CP036525">
    <property type="protein sequence ID" value="QDT05245.1"/>
    <property type="molecule type" value="Genomic_DNA"/>
</dbReference>
<dbReference type="RefSeq" id="WP_145171258.1">
    <property type="nucleotide sequence ID" value="NZ_CP036525.1"/>
</dbReference>
<evidence type="ECO:0000256" key="3">
    <source>
        <dbReference type="ARBA" id="ARBA00022777"/>
    </source>
</evidence>
<dbReference type="Proteomes" id="UP000318538">
    <property type="component" value="Chromosome"/>
</dbReference>
<keyword evidence="3 9" id="KW-0418">Kinase</keyword>
<evidence type="ECO:0000313" key="10">
    <source>
        <dbReference type="Proteomes" id="UP000318538"/>
    </source>
</evidence>
<keyword evidence="10" id="KW-1185">Reference proteome</keyword>
<dbReference type="Gene3D" id="1.10.510.10">
    <property type="entry name" value="Transferase(Phosphotransferase) domain 1"/>
    <property type="match status" value="1"/>
</dbReference>
<accession>A0A517NDP1</accession>
<organism evidence="9 10">
    <name type="scientific">Rubripirellula lacrimiformis</name>
    <dbReference type="NCBI Taxonomy" id="1930273"/>
    <lineage>
        <taxon>Bacteria</taxon>
        <taxon>Pseudomonadati</taxon>
        <taxon>Planctomycetota</taxon>
        <taxon>Planctomycetia</taxon>
        <taxon>Pirellulales</taxon>
        <taxon>Pirellulaceae</taxon>
        <taxon>Rubripirellula</taxon>
    </lineage>
</organism>
<keyword evidence="4 5" id="KW-0067">ATP-binding</keyword>
<feature type="compositionally biased region" description="Polar residues" evidence="6">
    <location>
        <begin position="428"/>
        <end position="442"/>
    </location>
</feature>
<dbReference type="Gene3D" id="1.10.10.1320">
    <property type="entry name" value="Anti-sigma factor, zinc-finger domain"/>
    <property type="match status" value="1"/>
</dbReference>
<dbReference type="PROSITE" id="PS50011">
    <property type="entry name" value="PROTEIN_KINASE_DOM"/>
    <property type="match status" value="1"/>
</dbReference>
<dbReference type="InterPro" id="IPR027383">
    <property type="entry name" value="Znf_put"/>
</dbReference>
<reference evidence="9 10" key="1">
    <citation type="submission" date="2019-02" db="EMBL/GenBank/DDBJ databases">
        <title>Deep-cultivation of Planctomycetes and their phenomic and genomic characterization uncovers novel biology.</title>
        <authorList>
            <person name="Wiegand S."/>
            <person name="Jogler M."/>
            <person name="Boedeker C."/>
            <person name="Pinto D."/>
            <person name="Vollmers J."/>
            <person name="Rivas-Marin E."/>
            <person name="Kohn T."/>
            <person name="Peeters S.H."/>
            <person name="Heuer A."/>
            <person name="Rast P."/>
            <person name="Oberbeckmann S."/>
            <person name="Bunk B."/>
            <person name="Jeske O."/>
            <person name="Meyerdierks A."/>
            <person name="Storesund J.E."/>
            <person name="Kallscheuer N."/>
            <person name="Luecker S."/>
            <person name="Lage O.M."/>
            <person name="Pohl T."/>
            <person name="Merkel B.J."/>
            <person name="Hornburger P."/>
            <person name="Mueller R.-W."/>
            <person name="Bruemmer F."/>
            <person name="Labrenz M."/>
            <person name="Spormann A.M."/>
            <person name="Op den Camp H."/>
            <person name="Overmann J."/>
            <person name="Amann R."/>
            <person name="Jetten M.S.M."/>
            <person name="Mascher T."/>
            <person name="Medema M.H."/>
            <person name="Devos D.P."/>
            <person name="Kaster A.-K."/>
            <person name="Ovreas L."/>
            <person name="Rohde M."/>
            <person name="Galperin M.Y."/>
            <person name="Jogler C."/>
        </authorList>
    </citation>
    <scope>NUCLEOTIDE SEQUENCE [LARGE SCALE GENOMIC DNA]</scope>
    <source>
        <strain evidence="9 10">K22_7</strain>
    </source>
</reference>
<dbReference type="PROSITE" id="PS00108">
    <property type="entry name" value="PROTEIN_KINASE_ST"/>
    <property type="match status" value="1"/>
</dbReference>
<dbReference type="PROSITE" id="PS00107">
    <property type="entry name" value="PROTEIN_KINASE_ATP"/>
    <property type="match status" value="1"/>
</dbReference>
<dbReference type="Gene3D" id="3.30.200.20">
    <property type="entry name" value="Phosphorylase Kinase, domain 1"/>
    <property type="match status" value="1"/>
</dbReference>
<name>A0A517NDP1_9BACT</name>
<dbReference type="AlphaFoldDB" id="A0A517NDP1"/>
<evidence type="ECO:0000256" key="7">
    <source>
        <dbReference type="SAM" id="Phobius"/>
    </source>
</evidence>
<keyword evidence="7" id="KW-1133">Transmembrane helix</keyword>
<feature type="region of interest" description="Disordered" evidence="6">
    <location>
        <begin position="518"/>
        <end position="550"/>
    </location>
</feature>
<proteinExistence type="predicted"/>
<dbReference type="Pfam" id="PF13490">
    <property type="entry name" value="zf-HC2"/>
    <property type="match status" value="1"/>
</dbReference>
<evidence type="ECO:0000313" key="9">
    <source>
        <dbReference type="EMBL" id="QDT05245.1"/>
    </source>
</evidence>
<evidence type="ECO:0000256" key="6">
    <source>
        <dbReference type="SAM" id="MobiDB-lite"/>
    </source>
</evidence>
<gene>
    <name evidence="9" type="primary">pknB_9</name>
    <name evidence="9" type="ORF">K227x_36450</name>
</gene>
<dbReference type="Pfam" id="PF00069">
    <property type="entry name" value="Pkinase"/>
    <property type="match status" value="1"/>
</dbReference>
<dbReference type="InterPro" id="IPR041916">
    <property type="entry name" value="Anti_sigma_zinc_sf"/>
</dbReference>
<dbReference type="GO" id="GO:0004674">
    <property type="term" value="F:protein serine/threonine kinase activity"/>
    <property type="evidence" value="ECO:0007669"/>
    <property type="project" value="UniProtKB-EC"/>
</dbReference>
<feature type="transmembrane region" description="Helical" evidence="7">
    <location>
        <begin position="385"/>
        <end position="406"/>
    </location>
</feature>
<evidence type="ECO:0000259" key="8">
    <source>
        <dbReference type="PROSITE" id="PS50011"/>
    </source>
</evidence>
<dbReference type="OrthoDB" id="6111975at2"/>
<evidence type="ECO:0000256" key="2">
    <source>
        <dbReference type="ARBA" id="ARBA00022741"/>
    </source>
</evidence>
<dbReference type="InterPro" id="IPR008271">
    <property type="entry name" value="Ser/Thr_kinase_AS"/>
</dbReference>
<evidence type="ECO:0000256" key="4">
    <source>
        <dbReference type="ARBA" id="ARBA00022840"/>
    </source>
</evidence>
<dbReference type="InterPro" id="IPR011009">
    <property type="entry name" value="Kinase-like_dom_sf"/>
</dbReference>
<protein>
    <submittedName>
        <fullName evidence="9">Serine/threonine-protein kinase PknB</fullName>
        <ecNumber evidence="9">2.7.11.1</ecNumber>
    </submittedName>
</protein>
<dbReference type="SUPFAM" id="SSF56112">
    <property type="entry name" value="Protein kinase-like (PK-like)"/>
    <property type="match status" value="1"/>
</dbReference>
<feature type="binding site" evidence="5">
    <location>
        <position position="126"/>
    </location>
    <ligand>
        <name>ATP</name>
        <dbReference type="ChEBI" id="CHEBI:30616"/>
    </ligand>
</feature>